<dbReference type="Gene3D" id="3.40.50.1820">
    <property type="entry name" value="alpha/beta hydrolase"/>
    <property type="match status" value="2"/>
</dbReference>
<sequence>MDPSSDIILDTRFFRIYSDRRIDRLMGTETVPAGFDPTTGVTSKDVVIDSDAGLYVRLYLPDMATFTGSPPNDDNNKKLPVLVYFHGGGFVTQSAASPVYQRFLNALAAKAGLLVLEWAASAGNGDDPWLSRHGDLRRIFLADDSAGGNIVHNVAVMAAAALSSEARARIEGAVLLHAGFGGSEPVDSEAPASMATMEKLWGAVCPEAMDGVDDLRGPSRVCQNPWTGTACERVLVCAAQLDSLLPRDRAYYEAIKASGWGGTVEWFESEGQDHVFFLFKPVCGEAMALMDRLAAFFAGK</sequence>
<reference evidence="2" key="1">
    <citation type="submission" date="2013-05" db="EMBL/GenBank/DDBJ databases">
        <title>Building the sugarcane genome for biotechnology and identifying evolutionary trends.</title>
        <authorList>
            <person name="De Setta N."/>
            <person name="Monteiro-Vitorello C.B."/>
            <person name="Metcalfe C.J."/>
            <person name="Cruz G.M.Q."/>
            <person name="Del Bem L.E."/>
            <person name="Vicentini R."/>
            <person name="Nogueira F.T.S."/>
            <person name="Campos R.A."/>
            <person name="Nunes S.L."/>
            <person name="Turrini P.C.G."/>
            <person name="Vieira A.P."/>
            <person name="Cruz E.A.O."/>
            <person name="Correa T.C.S."/>
            <person name="Hotta C.T."/>
            <person name="de Mello-Varani A."/>
            <person name="Vautrin S."/>
            <person name="Trindade A.S."/>
            <person name="Vilela M.M."/>
            <person name="Horta C.L."/>
            <person name="Sato P.M."/>
            <person name="de Andrade R.F."/>
            <person name="Nishiyama M.Y."/>
            <person name="Cardoso-Silva C.B."/>
            <person name="Scortecci K.C."/>
            <person name="Garcia A.A.F."/>
            <person name="Carneiro M.S."/>
            <person name="Kim C."/>
            <person name="Paterson A.H."/>
            <person name="Berges H."/>
            <person name="D'Hont A."/>
            <person name="de-Souza A.P."/>
            <person name="Souza G.M."/>
            <person name="Vincentz M."/>
            <person name="Kitajima J.P."/>
            <person name="Van Sluys M.-A."/>
        </authorList>
    </citation>
    <scope>NUCLEOTIDE SEQUENCE</scope>
</reference>
<gene>
    <name evidence="2" type="ORF">SHCRBa_001_J04_F_400</name>
</gene>
<dbReference type="PANTHER" id="PTHR23024">
    <property type="entry name" value="ARYLACETAMIDE DEACETYLASE"/>
    <property type="match status" value="1"/>
</dbReference>
<evidence type="ECO:0000313" key="2">
    <source>
        <dbReference type="EMBL" id="AGT17429.1"/>
    </source>
</evidence>
<dbReference type="InterPro" id="IPR050466">
    <property type="entry name" value="Carboxylest/Gibb_receptor"/>
</dbReference>
<dbReference type="ESTHER" id="9poal-a0a059q2a0">
    <property type="family name" value="Plant_carboxylesterase"/>
</dbReference>
<dbReference type="InterPro" id="IPR013094">
    <property type="entry name" value="AB_hydrolase_3"/>
</dbReference>
<dbReference type="InterPro" id="IPR029058">
    <property type="entry name" value="AB_hydrolase_fold"/>
</dbReference>
<feature type="domain" description="Alpha/beta hydrolase fold-3" evidence="1">
    <location>
        <begin position="115"/>
        <end position="277"/>
    </location>
</feature>
<accession>A0A059Q2A0</accession>
<dbReference type="GO" id="GO:0016787">
    <property type="term" value="F:hydrolase activity"/>
    <property type="evidence" value="ECO:0007669"/>
    <property type="project" value="InterPro"/>
</dbReference>
<proteinExistence type="predicted"/>
<dbReference type="EMBL" id="KF184960">
    <property type="protein sequence ID" value="AGT17429.1"/>
    <property type="molecule type" value="Genomic_DNA"/>
</dbReference>
<evidence type="ECO:0000259" key="1">
    <source>
        <dbReference type="Pfam" id="PF07859"/>
    </source>
</evidence>
<dbReference type="SUPFAM" id="SSF53474">
    <property type="entry name" value="alpha/beta-Hydrolases"/>
    <property type="match status" value="1"/>
</dbReference>
<name>A0A059Q2A0_9POAL</name>
<dbReference type="AlphaFoldDB" id="A0A059Q2A0"/>
<protein>
    <submittedName>
        <fullName evidence="2">Gibberellin receptor</fullName>
    </submittedName>
</protein>
<organism evidence="2">
    <name type="scientific">Saccharum hybrid cultivar R570</name>
    <dbReference type="NCBI Taxonomy" id="131158"/>
    <lineage>
        <taxon>Eukaryota</taxon>
        <taxon>Viridiplantae</taxon>
        <taxon>Streptophyta</taxon>
        <taxon>Embryophyta</taxon>
        <taxon>Tracheophyta</taxon>
        <taxon>Spermatophyta</taxon>
        <taxon>Magnoliopsida</taxon>
        <taxon>Liliopsida</taxon>
        <taxon>Poales</taxon>
        <taxon>Poaceae</taxon>
        <taxon>PACMAD clade</taxon>
        <taxon>Panicoideae</taxon>
        <taxon>Andropogonodae</taxon>
        <taxon>Andropogoneae</taxon>
        <taxon>Saccharinae</taxon>
        <taxon>Saccharum</taxon>
        <taxon>Saccharum officinarum species complex</taxon>
    </lineage>
</organism>
<dbReference type="PANTHER" id="PTHR23024:SF445">
    <property type="entry name" value="ALPHA_BETA HYDROLASE FOLD-3 DOMAIN-CONTAINING PROTEIN"/>
    <property type="match status" value="1"/>
</dbReference>
<keyword evidence="2" id="KW-0675">Receptor</keyword>
<dbReference type="Pfam" id="PF07859">
    <property type="entry name" value="Abhydrolase_3"/>
    <property type="match status" value="1"/>
</dbReference>